<comment type="caution">
    <text evidence="1">The sequence shown here is derived from an EMBL/GenBank/DDBJ whole genome shotgun (WGS) entry which is preliminary data.</text>
</comment>
<gene>
    <name evidence="1" type="ORF">C5O23_00055</name>
</gene>
<evidence type="ECO:0000313" key="1">
    <source>
        <dbReference type="EMBL" id="PWB04353.1"/>
    </source>
</evidence>
<name>A0A2V1IMH0_9BACT</name>
<protein>
    <submittedName>
        <fullName evidence="1">Uncharacterized protein</fullName>
    </submittedName>
</protein>
<dbReference type="GeneID" id="82524740"/>
<reference evidence="2" key="1">
    <citation type="submission" date="2018-02" db="EMBL/GenBank/DDBJ databases">
        <authorList>
            <person name="Clavel T."/>
            <person name="Strowig T."/>
        </authorList>
    </citation>
    <scope>NUCLEOTIDE SEQUENCE [LARGE SCALE GENOMIC DNA]</scope>
    <source>
        <strain evidence="2">DSM 103720</strain>
    </source>
</reference>
<dbReference type="AlphaFoldDB" id="A0A2V1IMH0"/>
<dbReference type="Proteomes" id="UP000244905">
    <property type="component" value="Unassembled WGS sequence"/>
</dbReference>
<proteinExistence type="predicted"/>
<keyword evidence="2" id="KW-1185">Reference proteome</keyword>
<sequence>MVYKILHIARDVRIAIDENKTSEQLIADEDIDTLSLNDIVRSKIVEAVRRVVTEAPTHLLDGGQPFGDAIFWRSKGSGWTLLPEDFMRLLIFKMSDWERPVYEPITAADPQYQLQFSRYKGLRGNPQKPVVAIVSRAEGRALELFSCKDATATVEQAVYIPLPRVDCDGGIEIPERCYMSVVYQAASLVLATIGQGDLSSMMSDLSKQLLV</sequence>
<organism evidence="1 2">
    <name type="scientific">Duncaniella muris</name>
    <dbReference type="NCBI Taxonomy" id="2094150"/>
    <lineage>
        <taxon>Bacteria</taxon>
        <taxon>Pseudomonadati</taxon>
        <taxon>Bacteroidota</taxon>
        <taxon>Bacteroidia</taxon>
        <taxon>Bacteroidales</taxon>
        <taxon>Muribaculaceae</taxon>
        <taxon>Duncaniella</taxon>
    </lineage>
</organism>
<dbReference type="RefSeq" id="WP_107030909.1">
    <property type="nucleotide sequence ID" value="NZ_CBFFZS010000004.1"/>
</dbReference>
<accession>A0A2V1IMH0</accession>
<dbReference type="EMBL" id="PUEC01000001">
    <property type="protein sequence ID" value="PWB04353.1"/>
    <property type="molecule type" value="Genomic_DNA"/>
</dbReference>
<evidence type="ECO:0000313" key="2">
    <source>
        <dbReference type="Proteomes" id="UP000244905"/>
    </source>
</evidence>